<dbReference type="PANTHER" id="PTHR46300">
    <property type="entry name" value="P450, PUTATIVE (EUROFUNG)-RELATED-RELATED"/>
    <property type="match status" value="1"/>
</dbReference>
<dbReference type="Pfam" id="PF00067">
    <property type="entry name" value="p450"/>
    <property type="match status" value="2"/>
</dbReference>
<feature type="chain" id="PRO_5034424112" evidence="7">
    <location>
        <begin position="22"/>
        <end position="491"/>
    </location>
</feature>
<comment type="cofactor">
    <cofactor evidence="6">
        <name>heme</name>
        <dbReference type="ChEBI" id="CHEBI:30413"/>
    </cofactor>
</comment>
<evidence type="ECO:0000256" key="2">
    <source>
        <dbReference type="ARBA" id="ARBA00022723"/>
    </source>
</evidence>
<sequence length="491" mass="55328">MLSYFILIALPLAFFLYACSSIGHRRRHMPNGPPTTPLLGNLLQIPSTKSFLQMTKWAKKYGDVYSLTVGPSNIIVLSGREAVKEVLDKKSALSSNRPTSLLRQQLLTGGDHLLWMDASPQWRDLRKLIHGDLTGSMCDGTHAPLQHAESVQMLPGNTPPVDIIPALNWVPERFLGNWKSRARVVHDAMRELYDGLHKSVIDRRQRIGSANSVVDRILDQNGKNELTFHEISNLAGVTIKGGSDSSATVLANFVLAMGLHPDIQKKAQAEIDREIPSDRIPDGSDVDRLPYVMAIIKEVQRWRPLGGIGIPHKLSEDIWLGDKLLPNRSTVLLNVWALHQDEKRYPNPERFDPDRYQGWTRYSSEYSNAADPEKRDHYAYGNGRRKCPGIHLAERNLFHVASKMLWAFDIELPTDPKTGKPIEVDSSVDTGYTEGLVLSIKDFPVNLKVRSADRRKSIEDSYHAACKDIFVQYEDMNTTSVAQTLNQQREL</sequence>
<keyword evidence="4 6" id="KW-0408">Iron</keyword>
<comment type="similarity">
    <text evidence="1">Belongs to the cytochrome P450 family.</text>
</comment>
<dbReference type="PRINTS" id="PR00463">
    <property type="entry name" value="EP450I"/>
</dbReference>
<dbReference type="GO" id="GO:0020037">
    <property type="term" value="F:heme binding"/>
    <property type="evidence" value="ECO:0007669"/>
    <property type="project" value="InterPro"/>
</dbReference>
<feature type="signal peptide" evidence="7">
    <location>
        <begin position="1"/>
        <end position="21"/>
    </location>
</feature>
<proteinExistence type="inferred from homology"/>
<dbReference type="GO" id="GO:0005506">
    <property type="term" value="F:iron ion binding"/>
    <property type="evidence" value="ECO:0007669"/>
    <property type="project" value="InterPro"/>
</dbReference>
<keyword evidence="3" id="KW-0560">Oxidoreductase</keyword>
<keyword evidence="6" id="KW-0349">Heme</keyword>
<keyword evidence="2 6" id="KW-0479">Metal-binding</keyword>
<evidence type="ECO:0000313" key="9">
    <source>
        <dbReference type="Proteomes" id="UP000536711"/>
    </source>
</evidence>
<accession>A0A8H4K242</accession>
<dbReference type="InterPro" id="IPR001128">
    <property type="entry name" value="Cyt_P450"/>
</dbReference>
<comment type="caution">
    <text evidence="8">The sequence shown here is derived from an EMBL/GenBank/DDBJ whole genome shotgun (WGS) entry which is preliminary data.</text>
</comment>
<dbReference type="InterPro" id="IPR050364">
    <property type="entry name" value="Cytochrome_P450_fung"/>
</dbReference>
<keyword evidence="7" id="KW-0732">Signal</keyword>
<dbReference type="SUPFAM" id="SSF48264">
    <property type="entry name" value="Cytochrome P450"/>
    <property type="match status" value="1"/>
</dbReference>
<keyword evidence="5" id="KW-0503">Monooxygenase</keyword>
<feature type="binding site" description="axial binding residue" evidence="6">
    <location>
        <position position="387"/>
    </location>
    <ligand>
        <name>heme</name>
        <dbReference type="ChEBI" id="CHEBI:30413"/>
    </ligand>
    <ligandPart>
        <name>Fe</name>
        <dbReference type="ChEBI" id="CHEBI:18248"/>
    </ligandPart>
</feature>
<evidence type="ECO:0000256" key="1">
    <source>
        <dbReference type="ARBA" id="ARBA00010617"/>
    </source>
</evidence>
<protein>
    <submittedName>
        <fullName evidence="8">Cytochrome 98A9</fullName>
    </submittedName>
</protein>
<dbReference type="AlphaFoldDB" id="A0A8H4K242"/>
<gene>
    <name evidence="8" type="ORF">FACUT_2245</name>
</gene>
<dbReference type="InterPro" id="IPR036396">
    <property type="entry name" value="Cyt_P450_sf"/>
</dbReference>
<reference evidence="8 9" key="1">
    <citation type="submission" date="2020-01" db="EMBL/GenBank/DDBJ databases">
        <title>Identification and distribution of gene clusters putatively required for synthesis of sphingolipid metabolism inhibitors in phylogenetically diverse species of the filamentous fungus Fusarium.</title>
        <authorList>
            <person name="Kim H.-S."/>
            <person name="Busman M."/>
            <person name="Brown D.W."/>
            <person name="Divon H."/>
            <person name="Uhlig S."/>
            <person name="Proctor R.H."/>
        </authorList>
    </citation>
    <scope>NUCLEOTIDE SEQUENCE [LARGE SCALE GENOMIC DNA]</scope>
    <source>
        <strain evidence="8 9">NRRL 13308</strain>
    </source>
</reference>
<dbReference type="GO" id="GO:0004497">
    <property type="term" value="F:monooxygenase activity"/>
    <property type="evidence" value="ECO:0007669"/>
    <property type="project" value="UniProtKB-KW"/>
</dbReference>
<dbReference type="Proteomes" id="UP000536711">
    <property type="component" value="Unassembled WGS sequence"/>
</dbReference>
<evidence type="ECO:0000256" key="6">
    <source>
        <dbReference type="PIRSR" id="PIRSR602401-1"/>
    </source>
</evidence>
<evidence type="ECO:0000256" key="7">
    <source>
        <dbReference type="SAM" id="SignalP"/>
    </source>
</evidence>
<dbReference type="PANTHER" id="PTHR46300:SF2">
    <property type="entry name" value="CYTOCHROME P450 MONOOXYGENASE ALNH-RELATED"/>
    <property type="match status" value="1"/>
</dbReference>
<dbReference type="InterPro" id="IPR002401">
    <property type="entry name" value="Cyt_P450_E_grp-I"/>
</dbReference>
<dbReference type="Gene3D" id="1.10.630.10">
    <property type="entry name" value="Cytochrome P450"/>
    <property type="match status" value="2"/>
</dbReference>
<name>A0A8H4K242_9HYPO</name>
<dbReference type="OrthoDB" id="1103324at2759"/>
<dbReference type="CDD" id="cd11065">
    <property type="entry name" value="CYP64-like"/>
    <property type="match status" value="1"/>
</dbReference>
<evidence type="ECO:0000256" key="3">
    <source>
        <dbReference type="ARBA" id="ARBA00023002"/>
    </source>
</evidence>
<organism evidence="8 9">
    <name type="scientific">Fusarium acutatum</name>
    <dbReference type="NCBI Taxonomy" id="78861"/>
    <lineage>
        <taxon>Eukaryota</taxon>
        <taxon>Fungi</taxon>
        <taxon>Dikarya</taxon>
        <taxon>Ascomycota</taxon>
        <taxon>Pezizomycotina</taxon>
        <taxon>Sordariomycetes</taxon>
        <taxon>Hypocreomycetidae</taxon>
        <taxon>Hypocreales</taxon>
        <taxon>Nectriaceae</taxon>
        <taxon>Fusarium</taxon>
        <taxon>Fusarium fujikuroi species complex</taxon>
    </lineage>
</organism>
<evidence type="ECO:0000313" key="8">
    <source>
        <dbReference type="EMBL" id="KAF4442137.1"/>
    </source>
</evidence>
<evidence type="ECO:0000256" key="5">
    <source>
        <dbReference type="ARBA" id="ARBA00023033"/>
    </source>
</evidence>
<keyword evidence="9" id="KW-1185">Reference proteome</keyword>
<dbReference type="GO" id="GO:0016705">
    <property type="term" value="F:oxidoreductase activity, acting on paired donors, with incorporation or reduction of molecular oxygen"/>
    <property type="evidence" value="ECO:0007669"/>
    <property type="project" value="InterPro"/>
</dbReference>
<evidence type="ECO:0000256" key="4">
    <source>
        <dbReference type="ARBA" id="ARBA00023004"/>
    </source>
</evidence>
<dbReference type="EMBL" id="JAADJF010000050">
    <property type="protein sequence ID" value="KAF4442137.1"/>
    <property type="molecule type" value="Genomic_DNA"/>
</dbReference>